<evidence type="ECO:0000313" key="4">
    <source>
        <dbReference type="Proteomes" id="UP000280698"/>
    </source>
</evidence>
<gene>
    <name evidence="3" type="ORF">EFE23_04855</name>
</gene>
<organism evidence="3 4">
    <name type="scientific">Micromonospora solifontis</name>
    <dbReference type="NCBI Taxonomy" id="2487138"/>
    <lineage>
        <taxon>Bacteria</taxon>
        <taxon>Bacillati</taxon>
        <taxon>Actinomycetota</taxon>
        <taxon>Actinomycetes</taxon>
        <taxon>Micromonosporales</taxon>
        <taxon>Micromonosporaceae</taxon>
        <taxon>Micromonospora</taxon>
    </lineage>
</organism>
<protein>
    <submittedName>
        <fullName evidence="3">Uncharacterized protein</fullName>
    </submittedName>
</protein>
<comment type="caution">
    <text evidence="3">The sequence shown here is derived from an EMBL/GenBank/DDBJ whole genome shotgun (WGS) entry which is preliminary data.</text>
</comment>
<proteinExistence type="predicted"/>
<feature type="transmembrane region" description="Helical" evidence="2">
    <location>
        <begin position="35"/>
        <end position="57"/>
    </location>
</feature>
<keyword evidence="2" id="KW-1133">Transmembrane helix</keyword>
<dbReference type="Proteomes" id="UP000280698">
    <property type="component" value="Unassembled WGS sequence"/>
</dbReference>
<dbReference type="EMBL" id="RJLN01000008">
    <property type="protein sequence ID" value="RNM00741.1"/>
    <property type="molecule type" value="Genomic_DNA"/>
</dbReference>
<keyword evidence="2" id="KW-0472">Membrane</keyword>
<feature type="region of interest" description="Disordered" evidence="1">
    <location>
        <begin position="290"/>
        <end position="328"/>
    </location>
</feature>
<accession>A0ABX9WL30</accession>
<name>A0ABX9WL30_9ACTN</name>
<keyword evidence="4" id="KW-1185">Reference proteome</keyword>
<sequence length="328" mass="34744">MSLTGIPLLALATAATIAAACATAYGWHRTPRARLLLRPTAVLLTELLVLLTVGLAVNRHEQFYTSWHDLLDTGATATTGHDDRPGQLDRWLAHQATGPDTPITFDWRPTGWQNWRLGTPPTVVVPAGYLRHPGWRYPAVLVVGDDDRWNPTEDQDAAHAASSAGPAVLVFTRPAATVDPGVLAGTVPLSLTRDLRVTSHTWALVATTRRQALANAIVHTAPDRYPALALVDDTTTRTAALAGLPAGEALAVTAPAAGPATGDPVRLAAGPDRGLPAALRWACQQTPAPLAAPAPLIPPPQRTRHPHHHPPAIPPSTAGAHVTRQRPH</sequence>
<feature type="compositionally biased region" description="Pro residues" evidence="1">
    <location>
        <begin position="290"/>
        <end position="301"/>
    </location>
</feature>
<keyword evidence="2" id="KW-0812">Transmembrane</keyword>
<dbReference type="RefSeq" id="WP_123239672.1">
    <property type="nucleotide sequence ID" value="NZ_JAAHBY010000008.1"/>
</dbReference>
<reference evidence="3 4" key="1">
    <citation type="submission" date="2018-11" db="EMBL/GenBank/DDBJ databases">
        <title>Micromonospora sp. PPF5-17, a new actinomycetes isolated from a hot spring soil.</title>
        <authorList>
            <person name="Thawai C."/>
        </authorList>
    </citation>
    <scope>NUCLEOTIDE SEQUENCE [LARGE SCALE GENOMIC DNA]</scope>
    <source>
        <strain evidence="3 4">PPF5-17</strain>
    </source>
</reference>
<evidence type="ECO:0000256" key="1">
    <source>
        <dbReference type="SAM" id="MobiDB-lite"/>
    </source>
</evidence>
<evidence type="ECO:0000313" key="3">
    <source>
        <dbReference type="EMBL" id="RNM00741.1"/>
    </source>
</evidence>
<evidence type="ECO:0000256" key="2">
    <source>
        <dbReference type="SAM" id="Phobius"/>
    </source>
</evidence>